<accession>A0AAJ6AP71</accession>
<gene>
    <name evidence="1" type="ORF">QDX21_00435</name>
</gene>
<sequence>MHAEITIEQIRIVDLIVRVLSAHGQWFSCDRHKTPGVRSGSSHEIQPRMIYPFLWYCVVRPGNQPQDMTGRGHMLAALGELSVIEVRQATLLEPQLVVP</sequence>
<evidence type="ECO:0000313" key="1">
    <source>
        <dbReference type="EMBL" id="WGH93324.1"/>
    </source>
</evidence>
<evidence type="ECO:0000313" key="2">
    <source>
        <dbReference type="Proteomes" id="UP001224674"/>
    </source>
</evidence>
<name>A0AAJ6AP71_9MICC</name>
<dbReference type="AlphaFoldDB" id="A0AAJ6AP71"/>
<reference evidence="1 2" key="1">
    <citation type="submission" date="2023-03" db="EMBL/GenBank/DDBJ databases">
        <title>Complete genome sequences of several Auritidibacter ignavus strains isolated from ear infections.</title>
        <authorList>
            <person name="Baehr T."/>
            <person name="Baumhoegger A.M."/>
        </authorList>
    </citation>
    <scope>NUCLEOTIDE SEQUENCE [LARGE SCALE GENOMIC DNA]</scope>
    <source>
        <strain evidence="1 2">BABAE-6</strain>
    </source>
</reference>
<organism evidence="1 2">
    <name type="scientific">Auritidibacter ignavus</name>
    <dbReference type="NCBI Taxonomy" id="678932"/>
    <lineage>
        <taxon>Bacteria</taxon>
        <taxon>Bacillati</taxon>
        <taxon>Actinomycetota</taxon>
        <taxon>Actinomycetes</taxon>
        <taxon>Micrococcales</taxon>
        <taxon>Micrococcaceae</taxon>
        <taxon>Auritidibacter</taxon>
    </lineage>
</organism>
<protein>
    <submittedName>
        <fullName evidence="1">Uncharacterized protein</fullName>
    </submittedName>
</protein>
<keyword evidence="2" id="KW-1185">Reference proteome</keyword>
<dbReference type="RefSeq" id="WP_168186055.1">
    <property type="nucleotide sequence ID" value="NZ_CP122566.1"/>
</dbReference>
<dbReference type="EMBL" id="CP122566">
    <property type="protein sequence ID" value="WGH93324.1"/>
    <property type="molecule type" value="Genomic_DNA"/>
</dbReference>
<proteinExistence type="predicted"/>
<dbReference type="Proteomes" id="UP001224674">
    <property type="component" value="Chromosome"/>
</dbReference>